<keyword evidence="5" id="KW-0812">Transmembrane</keyword>
<keyword evidence="4" id="KW-0175">Coiled coil</keyword>
<keyword evidence="2 3" id="KW-0040">ANK repeat</keyword>
<proteinExistence type="predicted"/>
<feature type="coiled-coil region" evidence="4">
    <location>
        <begin position="317"/>
        <end position="344"/>
    </location>
</feature>
<keyword evidence="5" id="KW-1133">Transmembrane helix</keyword>
<feature type="transmembrane region" description="Helical" evidence="5">
    <location>
        <begin position="187"/>
        <end position="208"/>
    </location>
</feature>
<dbReference type="PANTHER" id="PTHR24124">
    <property type="entry name" value="ANKYRIN REPEAT FAMILY A"/>
    <property type="match status" value="1"/>
</dbReference>
<dbReference type="EMBL" id="CAICTM010000110">
    <property type="protein sequence ID" value="CAB9501524.1"/>
    <property type="molecule type" value="Genomic_DNA"/>
</dbReference>
<feature type="transmembrane region" description="Helical" evidence="5">
    <location>
        <begin position="20"/>
        <end position="43"/>
    </location>
</feature>
<gene>
    <name evidence="6" type="ORF">SEMRO_111_G055220.1</name>
</gene>
<evidence type="ECO:0000256" key="2">
    <source>
        <dbReference type="ARBA" id="ARBA00023043"/>
    </source>
</evidence>
<dbReference type="AlphaFoldDB" id="A0A9N8DIT4"/>
<dbReference type="Gene3D" id="1.25.40.20">
    <property type="entry name" value="Ankyrin repeat-containing domain"/>
    <property type="match status" value="1"/>
</dbReference>
<dbReference type="InterPro" id="IPR002110">
    <property type="entry name" value="Ankyrin_rpt"/>
</dbReference>
<evidence type="ECO:0000313" key="7">
    <source>
        <dbReference type="Proteomes" id="UP001153069"/>
    </source>
</evidence>
<accession>A0A9N8DIT4</accession>
<dbReference type="GO" id="GO:0010468">
    <property type="term" value="P:regulation of gene expression"/>
    <property type="evidence" value="ECO:0007669"/>
    <property type="project" value="TreeGrafter"/>
</dbReference>
<reference evidence="6" key="1">
    <citation type="submission" date="2020-06" db="EMBL/GenBank/DDBJ databases">
        <authorList>
            <consortium name="Plant Systems Biology data submission"/>
        </authorList>
    </citation>
    <scope>NUCLEOTIDE SEQUENCE</scope>
    <source>
        <strain evidence="6">D6</strain>
    </source>
</reference>
<dbReference type="GO" id="GO:0005634">
    <property type="term" value="C:nucleus"/>
    <property type="evidence" value="ECO:0007669"/>
    <property type="project" value="TreeGrafter"/>
</dbReference>
<sequence length="445" mass="48172">MNNNSGQALAMRRVSPPTALSFFIHPVVLIVAGSLVISCVSFLQNYQLRVHVAELSQQVKVLSPNTDTPLPPHIDDALKELYKGPEANSARELSWVNEALSIGHEEVSSNSGSTLPGDVGIAEAETMPQQENESSVSLHHPSIAEPNMAATGGMTLVSHSQAPNEKQPVVHHSFTGCYGRHLHPMSYFGVAAVACGACLIVYGLWALWTAAYQGCNVVASLARAPHLAETEHVDDHVNTMGAEVQACLTQHIQASDSKQLLVCKDEMSAKIAEVEARLSQQHQEEMKKLIVLVSNNEMNTARLAQQEEMKELIVLSNEKMNTKIAEVEARLEQHQEEMKNLIVHAACDAGDNTLDMVKALLECAGVDVTGQDEDGMTALHFAAMREHVAVVQLLLGHAGVEVDAKNNDGKTPLMLAAVQGHVDTVKALLDMPEWMPMQGPTVHLA</sequence>
<dbReference type="PROSITE" id="PS50297">
    <property type="entry name" value="ANK_REP_REGION"/>
    <property type="match status" value="2"/>
</dbReference>
<evidence type="ECO:0000256" key="4">
    <source>
        <dbReference type="SAM" id="Coils"/>
    </source>
</evidence>
<comment type="caution">
    <text evidence="6">The sequence shown here is derived from an EMBL/GenBank/DDBJ whole genome shotgun (WGS) entry which is preliminary data.</text>
</comment>
<protein>
    <submittedName>
        <fullName evidence="6">Ankyrin 3, node of Ranvier (Ankyrin G)</fullName>
    </submittedName>
</protein>
<dbReference type="PROSITE" id="PS50088">
    <property type="entry name" value="ANK_REPEAT"/>
    <property type="match status" value="2"/>
</dbReference>
<organism evidence="6 7">
    <name type="scientific">Seminavis robusta</name>
    <dbReference type="NCBI Taxonomy" id="568900"/>
    <lineage>
        <taxon>Eukaryota</taxon>
        <taxon>Sar</taxon>
        <taxon>Stramenopiles</taxon>
        <taxon>Ochrophyta</taxon>
        <taxon>Bacillariophyta</taxon>
        <taxon>Bacillariophyceae</taxon>
        <taxon>Bacillariophycidae</taxon>
        <taxon>Naviculales</taxon>
        <taxon>Naviculaceae</taxon>
        <taxon>Seminavis</taxon>
    </lineage>
</organism>
<dbReference type="Proteomes" id="UP001153069">
    <property type="component" value="Unassembled WGS sequence"/>
</dbReference>
<dbReference type="SMART" id="SM00248">
    <property type="entry name" value="ANK"/>
    <property type="match status" value="3"/>
</dbReference>
<keyword evidence="5" id="KW-0472">Membrane</keyword>
<keyword evidence="1" id="KW-0677">Repeat</keyword>
<dbReference type="Pfam" id="PF12796">
    <property type="entry name" value="Ank_2"/>
    <property type="match status" value="1"/>
</dbReference>
<dbReference type="PANTHER" id="PTHR24124:SF14">
    <property type="entry name" value="CHROMOSOME UNDETERMINED SCAFFOLD_25, WHOLE GENOME SHOTGUN SEQUENCE"/>
    <property type="match status" value="1"/>
</dbReference>
<evidence type="ECO:0000256" key="1">
    <source>
        <dbReference type="ARBA" id="ARBA00022737"/>
    </source>
</evidence>
<dbReference type="SUPFAM" id="SSF48403">
    <property type="entry name" value="Ankyrin repeat"/>
    <property type="match status" value="1"/>
</dbReference>
<name>A0A9N8DIT4_9STRA</name>
<evidence type="ECO:0000256" key="5">
    <source>
        <dbReference type="SAM" id="Phobius"/>
    </source>
</evidence>
<dbReference type="InterPro" id="IPR036770">
    <property type="entry name" value="Ankyrin_rpt-contain_sf"/>
</dbReference>
<keyword evidence="7" id="KW-1185">Reference proteome</keyword>
<feature type="repeat" description="ANK" evidence="3">
    <location>
        <begin position="374"/>
        <end position="407"/>
    </location>
</feature>
<evidence type="ECO:0000313" key="6">
    <source>
        <dbReference type="EMBL" id="CAB9501524.1"/>
    </source>
</evidence>
<feature type="repeat" description="ANK" evidence="3">
    <location>
        <begin position="408"/>
        <end position="430"/>
    </location>
</feature>
<dbReference type="OrthoDB" id="46760at2759"/>
<evidence type="ECO:0000256" key="3">
    <source>
        <dbReference type="PROSITE-ProRule" id="PRU00023"/>
    </source>
</evidence>